<dbReference type="AlphaFoldDB" id="A0A3M4AXK3"/>
<protein>
    <submittedName>
        <fullName evidence="1">Uncharacterized protein</fullName>
    </submittedName>
</protein>
<evidence type="ECO:0000313" key="1">
    <source>
        <dbReference type="EMBL" id="RMP11090.1"/>
    </source>
</evidence>
<proteinExistence type="predicted"/>
<evidence type="ECO:0000313" key="2">
    <source>
        <dbReference type="Proteomes" id="UP000281604"/>
    </source>
</evidence>
<comment type="caution">
    <text evidence="1">The sequence shown here is derived from an EMBL/GenBank/DDBJ whole genome shotgun (WGS) entry which is preliminary data.</text>
</comment>
<reference evidence="1 2" key="1">
    <citation type="submission" date="2018-08" db="EMBL/GenBank/DDBJ databases">
        <title>Recombination of ecologically and evolutionarily significant loci maintains genetic cohesion in the Pseudomonas syringae species complex.</title>
        <authorList>
            <person name="Dillon M."/>
            <person name="Thakur S."/>
            <person name="Almeida R.N.D."/>
            <person name="Weir B.S."/>
            <person name="Guttman D.S."/>
        </authorList>
    </citation>
    <scope>NUCLEOTIDE SEQUENCE [LARGE SCALE GENOMIC DNA]</scope>
    <source>
        <strain evidence="1 2">ICMP 3706</strain>
    </source>
</reference>
<sequence>MLSSSLFLSSCSASRFSRTGFRKSNSSWSIYFSRFSWSRCFMLVVWGCVRYLAIGGGVSLFFQRSLIDSLTIDFDPGKVQETAFKADTCLALLIATAVGKSISPDITDAERNKNFLAGNYCFLGTANQLLSFSTNHVAIDEGILSRSSAAFKGGNCDSHERIPFTGFHFTNAVEIADTSGMQVEVFGFVSRVAHGVSPVLSIQSGDTLRPGGKVFPAWVVERNFTTINA</sequence>
<gene>
    <name evidence="1" type="ORF">ALQ30_200482</name>
</gene>
<organism evidence="1 2">
    <name type="scientific">Pseudomonas syringae pv. persicae</name>
    <dbReference type="NCBI Taxonomy" id="237306"/>
    <lineage>
        <taxon>Bacteria</taxon>
        <taxon>Pseudomonadati</taxon>
        <taxon>Pseudomonadota</taxon>
        <taxon>Gammaproteobacteria</taxon>
        <taxon>Pseudomonadales</taxon>
        <taxon>Pseudomonadaceae</taxon>
        <taxon>Pseudomonas</taxon>
    </lineage>
</organism>
<dbReference type="EMBL" id="RBQE01000136">
    <property type="protein sequence ID" value="RMP11090.1"/>
    <property type="molecule type" value="Genomic_DNA"/>
</dbReference>
<name>A0A3M4AXK3_9PSED</name>
<accession>A0A3M4AXK3</accession>
<dbReference type="Proteomes" id="UP000281604">
    <property type="component" value="Unassembled WGS sequence"/>
</dbReference>